<sequence>MNKDNLIEFLIEAKKNTYASSTGKVSSSRPNSYDLEFNLGELKYIDSYLGTHLFTGEEAIWNELKPVWSMNYTGRVLNEDKFSSDFLKKSLMEPTCLYPYRGKPIFKDGEYTYVMEVTGDFSWFVGREVIFFKDELIYELNFHGGLVLDKHFD</sequence>
<accession>A0A7G9RX67</accession>
<dbReference type="Pfam" id="PF18931">
    <property type="entry name" value="DUF5680"/>
    <property type="match status" value="1"/>
</dbReference>
<reference evidence="2 3" key="1">
    <citation type="submission" date="2020-08" db="EMBL/GenBank/DDBJ databases">
        <title>Genome sequence of Erysipelothrix inopinata DSM 15511T.</title>
        <authorList>
            <person name="Hyun D.-W."/>
            <person name="Bae J.-W."/>
        </authorList>
    </citation>
    <scope>NUCLEOTIDE SEQUENCE [LARGE SCALE GENOMIC DNA]</scope>
    <source>
        <strain evidence="2 3">DSM 15511</strain>
    </source>
</reference>
<organism evidence="2 3">
    <name type="scientific">Erysipelothrix inopinata</name>
    <dbReference type="NCBI Taxonomy" id="225084"/>
    <lineage>
        <taxon>Bacteria</taxon>
        <taxon>Bacillati</taxon>
        <taxon>Bacillota</taxon>
        <taxon>Erysipelotrichia</taxon>
        <taxon>Erysipelotrichales</taxon>
        <taxon>Erysipelotrichaceae</taxon>
        <taxon>Erysipelothrix</taxon>
    </lineage>
</organism>
<gene>
    <name evidence="2" type="ORF">H9L01_07405</name>
</gene>
<dbReference type="EMBL" id="CP060715">
    <property type="protein sequence ID" value="QNN60192.1"/>
    <property type="molecule type" value="Genomic_DNA"/>
</dbReference>
<proteinExistence type="predicted"/>
<dbReference type="AlphaFoldDB" id="A0A7G9RX67"/>
<name>A0A7G9RX67_9FIRM</name>
<dbReference type="Proteomes" id="UP000515928">
    <property type="component" value="Chromosome"/>
</dbReference>
<evidence type="ECO:0000313" key="3">
    <source>
        <dbReference type="Proteomes" id="UP000515928"/>
    </source>
</evidence>
<dbReference type="KEGG" id="eio:H9L01_07405"/>
<feature type="domain" description="DUF5680" evidence="1">
    <location>
        <begin position="46"/>
        <end position="147"/>
    </location>
</feature>
<evidence type="ECO:0000259" key="1">
    <source>
        <dbReference type="Pfam" id="PF18931"/>
    </source>
</evidence>
<evidence type="ECO:0000313" key="2">
    <source>
        <dbReference type="EMBL" id="QNN60192.1"/>
    </source>
</evidence>
<dbReference type="InterPro" id="IPR043735">
    <property type="entry name" value="DUF5680"/>
</dbReference>
<dbReference type="RefSeq" id="WP_187533324.1">
    <property type="nucleotide sequence ID" value="NZ_CBCSHU010000026.1"/>
</dbReference>
<keyword evidence="3" id="KW-1185">Reference proteome</keyword>
<protein>
    <submittedName>
        <fullName evidence="2">XRE family transcriptional regulator</fullName>
    </submittedName>
</protein>